<evidence type="ECO:0000313" key="3">
    <source>
        <dbReference type="Proteomes" id="UP001054857"/>
    </source>
</evidence>
<dbReference type="Proteomes" id="UP001054857">
    <property type="component" value="Unassembled WGS sequence"/>
</dbReference>
<evidence type="ECO:0008006" key="4">
    <source>
        <dbReference type="Google" id="ProtNLM"/>
    </source>
</evidence>
<evidence type="ECO:0000256" key="1">
    <source>
        <dbReference type="SAM" id="MobiDB-lite"/>
    </source>
</evidence>
<sequence>MAVSALQLHFGVLDEETVSAVLETYKGDLAGAMGALADISAHRSRRGHETPLSGGMNGLNAHQLPIGNALRDFAADIAKAWLEGPLTEEERSMTCCASMGGDLLLRLQDGPRSKGSGSSRRSLRMKGCKDD</sequence>
<evidence type="ECO:0000313" key="2">
    <source>
        <dbReference type="EMBL" id="GFR50335.1"/>
    </source>
</evidence>
<keyword evidence="3" id="KW-1185">Reference proteome</keyword>
<dbReference type="EMBL" id="BMAR01000037">
    <property type="protein sequence ID" value="GFR50335.1"/>
    <property type="molecule type" value="Genomic_DNA"/>
</dbReference>
<reference evidence="2 3" key="1">
    <citation type="journal article" date="2021" name="Sci. Rep.">
        <title>Genome sequencing of the multicellular alga Astrephomene provides insights into convergent evolution of germ-soma differentiation.</title>
        <authorList>
            <person name="Yamashita S."/>
            <person name="Yamamoto K."/>
            <person name="Matsuzaki R."/>
            <person name="Suzuki S."/>
            <person name="Yamaguchi H."/>
            <person name="Hirooka S."/>
            <person name="Minakuchi Y."/>
            <person name="Miyagishima S."/>
            <person name="Kawachi M."/>
            <person name="Toyoda A."/>
            <person name="Nozaki H."/>
        </authorList>
    </citation>
    <scope>NUCLEOTIDE SEQUENCE [LARGE SCALE GENOMIC DNA]</scope>
    <source>
        <strain evidence="2 3">NIES-4017</strain>
    </source>
</reference>
<dbReference type="AlphaFoldDB" id="A0AAD3DYD1"/>
<feature type="compositionally biased region" description="Basic residues" evidence="1">
    <location>
        <begin position="121"/>
        <end position="131"/>
    </location>
</feature>
<accession>A0AAD3DYD1</accession>
<feature type="region of interest" description="Disordered" evidence="1">
    <location>
        <begin position="106"/>
        <end position="131"/>
    </location>
</feature>
<protein>
    <recommendedName>
        <fullName evidence="4">CUE domain-containing protein</fullName>
    </recommendedName>
</protein>
<gene>
    <name evidence="2" type="ORF">Agub_g12543</name>
</gene>
<comment type="caution">
    <text evidence="2">The sequence shown here is derived from an EMBL/GenBank/DDBJ whole genome shotgun (WGS) entry which is preliminary data.</text>
</comment>
<organism evidence="2 3">
    <name type="scientific">Astrephomene gubernaculifera</name>
    <dbReference type="NCBI Taxonomy" id="47775"/>
    <lineage>
        <taxon>Eukaryota</taxon>
        <taxon>Viridiplantae</taxon>
        <taxon>Chlorophyta</taxon>
        <taxon>core chlorophytes</taxon>
        <taxon>Chlorophyceae</taxon>
        <taxon>CS clade</taxon>
        <taxon>Chlamydomonadales</taxon>
        <taxon>Astrephomenaceae</taxon>
        <taxon>Astrephomene</taxon>
    </lineage>
</organism>
<proteinExistence type="predicted"/>
<name>A0AAD3DYD1_9CHLO</name>